<dbReference type="SMART" id="SM00248">
    <property type="entry name" value="ANK"/>
    <property type="match status" value="4"/>
</dbReference>
<comment type="subcellular location">
    <subcellularLocation>
        <location evidence="1">Cell membrane</location>
        <topology evidence="1">Peripheral membrane protein</topology>
        <orientation evidence="1">Cytoplasmic side</orientation>
    </subcellularLocation>
</comment>
<name>A0A0S3S7T5_PHAAN</name>
<gene>
    <name evidence="2" type="primary">Vigan.05G253800</name>
    <name evidence="2" type="ORF">VIGAN_05253800</name>
</gene>
<protein>
    <submittedName>
        <fullName evidence="2">Uncharacterized protein</fullName>
    </submittedName>
</protein>
<accession>A0A0S3S7T5</accession>
<dbReference type="Pfam" id="PF12796">
    <property type="entry name" value="Ank_2"/>
    <property type="match status" value="1"/>
</dbReference>
<sequence>MDIKGEEDVISLFRGWVLEGRWEFVVSKYRNESEFHKIRINESRGTALHFAVNDGKLELVNILVGAILNHEGREVVRDDSALRSTNERGDTPLHLAASRGFIGMCMCIIGENGERKDLIRVRNYEGETPLFRAVHTYQTEAFVYLHNVSKDLDDEHRDYDGDTILHRAIWGEFLDLAIMITHCYPQLVSARNKDGNTPLKVLASRPSSFKSGTDFSWTQNILYHFSGSTYTILLALWQTPTCTNNPDFQPRFSTTIITIHPKTIVATRRTKNV</sequence>
<dbReference type="InterPro" id="IPR002110">
    <property type="entry name" value="Ankyrin_rpt"/>
</dbReference>
<dbReference type="EMBL" id="AP015038">
    <property type="protein sequence ID" value="BAT88895.1"/>
    <property type="molecule type" value="Genomic_DNA"/>
</dbReference>
<reference evidence="2 3" key="1">
    <citation type="journal article" date="2015" name="Sci. Rep.">
        <title>The power of single molecule real-time sequencing technology in the de novo assembly of a eukaryotic genome.</title>
        <authorList>
            <person name="Sakai H."/>
            <person name="Naito K."/>
            <person name="Ogiso-Tanaka E."/>
            <person name="Takahashi Y."/>
            <person name="Iseki K."/>
            <person name="Muto C."/>
            <person name="Satou K."/>
            <person name="Teruya K."/>
            <person name="Shiroma A."/>
            <person name="Shimoji M."/>
            <person name="Hirano T."/>
            <person name="Itoh T."/>
            <person name="Kaga A."/>
            <person name="Tomooka N."/>
        </authorList>
    </citation>
    <scope>NUCLEOTIDE SEQUENCE [LARGE SCALE GENOMIC DNA]</scope>
    <source>
        <strain evidence="3">cv. Shumari</strain>
    </source>
</reference>
<evidence type="ECO:0000313" key="2">
    <source>
        <dbReference type="EMBL" id="BAT88895.1"/>
    </source>
</evidence>
<keyword evidence="3" id="KW-1185">Reference proteome</keyword>
<dbReference type="PANTHER" id="PTHR24121:SF15">
    <property type="entry name" value="ANKYRIN REPEAT PROTEIN"/>
    <property type="match status" value="1"/>
</dbReference>
<dbReference type="Gene3D" id="1.25.40.20">
    <property type="entry name" value="Ankyrin repeat-containing domain"/>
    <property type="match status" value="1"/>
</dbReference>
<evidence type="ECO:0000313" key="3">
    <source>
        <dbReference type="Proteomes" id="UP000291084"/>
    </source>
</evidence>
<evidence type="ECO:0000256" key="1">
    <source>
        <dbReference type="ARBA" id="ARBA00004413"/>
    </source>
</evidence>
<dbReference type="PANTHER" id="PTHR24121">
    <property type="entry name" value="NO MECHANORECEPTOR POTENTIAL C, ISOFORM D-RELATED"/>
    <property type="match status" value="1"/>
</dbReference>
<proteinExistence type="predicted"/>
<dbReference type="OrthoDB" id="1419803at2759"/>
<dbReference type="AlphaFoldDB" id="A0A0S3S7T5"/>
<organism evidence="2 3">
    <name type="scientific">Vigna angularis var. angularis</name>
    <dbReference type="NCBI Taxonomy" id="157739"/>
    <lineage>
        <taxon>Eukaryota</taxon>
        <taxon>Viridiplantae</taxon>
        <taxon>Streptophyta</taxon>
        <taxon>Embryophyta</taxon>
        <taxon>Tracheophyta</taxon>
        <taxon>Spermatophyta</taxon>
        <taxon>Magnoliopsida</taxon>
        <taxon>eudicotyledons</taxon>
        <taxon>Gunneridae</taxon>
        <taxon>Pentapetalae</taxon>
        <taxon>rosids</taxon>
        <taxon>fabids</taxon>
        <taxon>Fabales</taxon>
        <taxon>Fabaceae</taxon>
        <taxon>Papilionoideae</taxon>
        <taxon>50 kb inversion clade</taxon>
        <taxon>NPAAA clade</taxon>
        <taxon>indigoferoid/millettioid clade</taxon>
        <taxon>Phaseoleae</taxon>
        <taxon>Vigna</taxon>
    </lineage>
</organism>
<dbReference type="SUPFAM" id="SSF48403">
    <property type="entry name" value="Ankyrin repeat"/>
    <property type="match status" value="1"/>
</dbReference>
<dbReference type="InterPro" id="IPR036770">
    <property type="entry name" value="Ankyrin_rpt-contain_sf"/>
</dbReference>
<dbReference type="GO" id="GO:0005886">
    <property type="term" value="C:plasma membrane"/>
    <property type="evidence" value="ECO:0007669"/>
    <property type="project" value="UniProtKB-SubCell"/>
</dbReference>
<dbReference type="Proteomes" id="UP000291084">
    <property type="component" value="Chromosome 5"/>
</dbReference>